<sequence>MPIRSQTPVSAPVGNHMPFQEAQLQSFKDKIGELTHLLNGAVKVAENQRLKFNRQFERLRKETDDKLANMENRRKHEHDALEAEVRQLKQQIQSRPHDEAPLDEDTEASTLSPRDHADKRKYATMDEYLKEVEAGDDIMSTSSDPSSSIGPQSVRPEASVPEHKRRKIDHVPGPNTSGADGQATPELLSLLASSRRNLSLDPSSPGTTEVPEERVYLSGSIFAPDVPPKDWRPQLLTDKCGEAVTLRVDMVGSRRTRNESLRHDPRYKGQSRLDPLQAIRK</sequence>
<proteinExistence type="predicted"/>
<dbReference type="Proteomes" id="UP001148629">
    <property type="component" value="Unassembled WGS sequence"/>
</dbReference>
<evidence type="ECO:0000313" key="2">
    <source>
        <dbReference type="Proteomes" id="UP001148629"/>
    </source>
</evidence>
<protein>
    <submittedName>
        <fullName evidence="1">Uncharacterized protein</fullName>
    </submittedName>
</protein>
<keyword evidence="2" id="KW-1185">Reference proteome</keyword>
<dbReference type="EMBL" id="JANRMS010000698">
    <property type="protein sequence ID" value="KAJ3535637.1"/>
    <property type="molecule type" value="Genomic_DNA"/>
</dbReference>
<reference evidence="1" key="1">
    <citation type="submission" date="2022-08" db="EMBL/GenBank/DDBJ databases">
        <title>Genome Sequence of Fusarium decemcellulare.</title>
        <authorList>
            <person name="Buettner E."/>
        </authorList>
    </citation>
    <scope>NUCLEOTIDE SEQUENCE</scope>
    <source>
        <strain evidence="1">Babe19</strain>
    </source>
</reference>
<name>A0ACC1SAK6_9HYPO</name>
<comment type="caution">
    <text evidence="1">The sequence shown here is derived from an EMBL/GenBank/DDBJ whole genome shotgun (WGS) entry which is preliminary data.</text>
</comment>
<organism evidence="1 2">
    <name type="scientific">Fusarium decemcellulare</name>
    <dbReference type="NCBI Taxonomy" id="57161"/>
    <lineage>
        <taxon>Eukaryota</taxon>
        <taxon>Fungi</taxon>
        <taxon>Dikarya</taxon>
        <taxon>Ascomycota</taxon>
        <taxon>Pezizomycotina</taxon>
        <taxon>Sordariomycetes</taxon>
        <taxon>Hypocreomycetidae</taxon>
        <taxon>Hypocreales</taxon>
        <taxon>Nectriaceae</taxon>
        <taxon>Fusarium</taxon>
        <taxon>Fusarium decemcellulare species complex</taxon>
    </lineage>
</organism>
<evidence type="ECO:0000313" key="1">
    <source>
        <dbReference type="EMBL" id="KAJ3535637.1"/>
    </source>
</evidence>
<accession>A0ACC1SAK6</accession>
<gene>
    <name evidence="1" type="ORF">NM208_g7050</name>
</gene>